<name>A0A8S1RR73_9CILI</name>
<protein>
    <submittedName>
        <fullName evidence="1">Uncharacterized protein</fullName>
    </submittedName>
</protein>
<dbReference type="AlphaFoldDB" id="A0A8S1RR73"/>
<evidence type="ECO:0000313" key="1">
    <source>
        <dbReference type="EMBL" id="CAD8129853.1"/>
    </source>
</evidence>
<keyword evidence="2" id="KW-1185">Reference proteome</keyword>
<proteinExistence type="predicted"/>
<sequence length="49" mass="6108">MLLDSLLVQFNKFNYIFNQNLKEYNRELELELSKQARQIIYIIKFSYKF</sequence>
<reference evidence="1" key="1">
    <citation type="submission" date="2021-01" db="EMBL/GenBank/DDBJ databases">
        <authorList>
            <consortium name="Genoscope - CEA"/>
            <person name="William W."/>
        </authorList>
    </citation>
    <scope>NUCLEOTIDE SEQUENCE</scope>
</reference>
<evidence type="ECO:0000313" key="2">
    <source>
        <dbReference type="Proteomes" id="UP000692954"/>
    </source>
</evidence>
<dbReference type="EMBL" id="CAJJDN010000247">
    <property type="protein sequence ID" value="CAD8129853.1"/>
    <property type="molecule type" value="Genomic_DNA"/>
</dbReference>
<organism evidence="1 2">
    <name type="scientific">Paramecium sonneborni</name>
    <dbReference type="NCBI Taxonomy" id="65129"/>
    <lineage>
        <taxon>Eukaryota</taxon>
        <taxon>Sar</taxon>
        <taxon>Alveolata</taxon>
        <taxon>Ciliophora</taxon>
        <taxon>Intramacronucleata</taxon>
        <taxon>Oligohymenophorea</taxon>
        <taxon>Peniculida</taxon>
        <taxon>Parameciidae</taxon>
        <taxon>Paramecium</taxon>
    </lineage>
</organism>
<dbReference type="Proteomes" id="UP000692954">
    <property type="component" value="Unassembled WGS sequence"/>
</dbReference>
<accession>A0A8S1RR73</accession>
<gene>
    <name evidence="1" type="ORF">PSON_ATCC_30995.1.T2470011</name>
</gene>
<comment type="caution">
    <text evidence="1">The sequence shown here is derived from an EMBL/GenBank/DDBJ whole genome shotgun (WGS) entry which is preliminary data.</text>
</comment>